<accession>A0A8H6DVJ2</accession>
<feature type="transmembrane region" description="Helical" evidence="6">
    <location>
        <begin position="392"/>
        <end position="414"/>
    </location>
</feature>
<feature type="transmembrane region" description="Helical" evidence="6">
    <location>
        <begin position="434"/>
        <end position="454"/>
    </location>
</feature>
<feature type="transmembrane region" description="Helical" evidence="6">
    <location>
        <begin position="114"/>
        <end position="131"/>
    </location>
</feature>
<dbReference type="GO" id="GO:0016020">
    <property type="term" value="C:membrane"/>
    <property type="evidence" value="ECO:0007669"/>
    <property type="project" value="UniProtKB-SubCell"/>
</dbReference>
<sequence>MTKEHHPTTDHDAPPPASLRRITPFMWRFMAAICAIAWIANFDYGFSGIVLAMPSFNQAFGSVCTRQLDAVSGVATEVCRLSSLQQSLLSVSALFQALGAALSGVTGTFVGRRGTVMIGAALVAVGAAGMLGTSQSYLNYMVCKCINAAGTGQLFVVGITYGTESAPPDQRGLLMGIYNVALTVGNAIAAGVCAGSAKLSPTNDWQWRVPIACQIPLSVLLVATFMFFPDSPRWLIVRRKDDDARVALAKFFDLDQHSEAVTAQMDIIAAAIEAETHTKSSSAWISIYRPPNLRRTLVSAFMLVTLQITGIQFVAPYTALFLSSLGVASPFTTHAIVSVCIFAGSLVSPWVLDNVGRRLSLLYGYAIAACSMFIFSAVGSTLGTGSTITQRVLVAFLCIWAFVFGGAISASSWLTSAEVHAVHLRTQGQANTQAFASVFSFAAQFWTPYMIAAIGTSVGYFYAGVTIVTLTIAIFLVPETARLTLEQIDTLFNSGTPAWRTTMARNKQMNLPCPWRPDT</sequence>
<dbReference type="Gene3D" id="1.20.1250.20">
    <property type="entry name" value="MFS general substrate transporter like domains"/>
    <property type="match status" value="1"/>
</dbReference>
<feature type="transmembrane region" description="Helical" evidence="6">
    <location>
        <begin position="359"/>
        <end position="380"/>
    </location>
</feature>
<dbReference type="PROSITE" id="PS50850">
    <property type="entry name" value="MFS"/>
    <property type="match status" value="1"/>
</dbReference>
<feature type="transmembrane region" description="Helical" evidence="6">
    <location>
        <begin position="460"/>
        <end position="477"/>
    </location>
</feature>
<evidence type="ECO:0000256" key="1">
    <source>
        <dbReference type="ARBA" id="ARBA00004141"/>
    </source>
</evidence>
<dbReference type="InterPro" id="IPR005828">
    <property type="entry name" value="MFS_sugar_transport-like"/>
</dbReference>
<evidence type="ECO:0000256" key="6">
    <source>
        <dbReference type="SAM" id="Phobius"/>
    </source>
</evidence>
<evidence type="ECO:0000256" key="2">
    <source>
        <dbReference type="ARBA" id="ARBA00010992"/>
    </source>
</evidence>
<comment type="similarity">
    <text evidence="2">Belongs to the major facilitator superfamily. Sugar transporter (TC 2.A.1.1) family.</text>
</comment>
<feature type="transmembrane region" description="Helical" evidence="6">
    <location>
        <begin position="88"/>
        <end position="107"/>
    </location>
</feature>
<dbReference type="GO" id="GO:0005351">
    <property type="term" value="F:carbohydrate:proton symporter activity"/>
    <property type="evidence" value="ECO:0007669"/>
    <property type="project" value="TreeGrafter"/>
</dbReference>
<feature type="transmembrane region" description="Helical" evidence="6">
    <location>
        <begin position="173"/>
        <end position="197"/>
    </location>
</feature>
<protein>
    <recommendedName>
        <fullName evidence="7">Major facilitator superfamily (MFS) profile domain-containing protein</fullName>
    </recommendedName>
</protein>
<name>A0A8H6DVJ2_COCSA</name>
<proteinExistence type="inferred from homology"/>
<reference evidence="8" key="1">
    <citation type="submission" date="2019-11" db="EMBL/GenBank/DDBJ databases">
        <title>Bipolaris sorokiniana Genome sequencing.</title>
        <authorList>
            <person name="Wang H."/>
        </authorList>
    </citation>
    <scope>NUCLEOTIDE SEQUENCE</scope>
</reference>
<dbReference type="Pfam" id="PF00083">
    <property type="entry name" value="Sugar_tr"/>
    <property type="match status" value="1"/>
</dbReference>
<organism evidence="8 9">
    <name type="scientific">Cochliobolus sativus</name>
    <name type="common">Common root rot and spot blotch fungus</name>
    <name type="synonym">Bipolaris sorokiniana</name>
    <dbReference type="NCBI Taxonomy" id="45130"/>
    <lineage>
        <taxon>Eukaryota</taxon>
        <taxon>Fungi</taxon>
        <taxon>Dikarya</taxon>
        <taxon>Ascomycota</taxon>
        <taxon>Pezizomycotina</taxon>
        <taxon>Dothideomycetes</taxon>
        <taxon>Pleosporomycetidae</taxon>
        <taxon>Pleosporales</taxon>
        <taxon>Pleosporineae</taxon>
        <taxon>Pleosporaceae</taxon>
        <taxon>Bipolaris</taxon>
    </lineage>
</organism>
<evidence type="ECO:0000313" key="9">
    <source>
        <dbReference type="Proteomes" id="UP000624244"/>
    </source>
</evidence>
<comment type="caution">
    <text evidence="8">The sequence shown here is derived from an EMBL/GenBank/DDBJ whole genome shotgun (WGS) entry which is preliminary data.</text>
</comment>
<feature type="transmembrane region" description="Helical" evidence="6">
    <location>
        <begin position="331"/>
        <end position="352"/>
    </location>
</feature>
<evidence type="ECO:0000259" key="7">
    <source>
        <dbReference type="PROSITE" id="PS50850"/>
    </source>
</evidence>
<dbReference type="InterPro" id="IPR036259">
    <property type="entry name" value="MFS_trans_sf"/>
</dbReference>
<dbReference type="Proteomes" id="UP000624244">
    <property type="component" value="Unassembled WGS sequence"/>
</dbReference>
<feature type="domain" description="Major facilitator superfamily (MFS) profile" evidence="7">
    <location>
        <begin position="29"/>
        <end position="481"/>
    </location>
</feature>
<keyword evidence="4 6" id="KW-1133">Transmembrane helix</keyword>
<gene>
    <name evidence="8" type="ORF">GGP41_005464</name>
</gene>
<evidence type="ECO:0000256" key="3">
    <source>
        <dbReference type="ARBA" id="ARBA00022692"/>
    </source>
</evidence>
<keyword evidence="5 6" id="KW-0472">Membrane</keyword>
<evidence type="ECO:0000313" key="8">
    <source>
        <dbReference type="EMBL" id="KAF5850006.1"/>
    </source>
</evidence>
<feature type="transmembrane region" description="Helical" evidence="6">
    <location>
        <begin position="209"/>
        <end position="228"/>
    </location>
</feature>
<evidence type="ECO:0000256" key="5">
    <source>
        <dbReference type="ARBA" id="ARBA00023136"/>
    </source>
</evidence>
<feature type="transmembrane region" description="Helical" evidence="6">
    <location>
        <begin position="29"/>
        <end position="53"/>
    </location>
</feature>
<comment type="subcellular location">
    <subcellularLocation>
        <location evidence="1">Membrane</location>
        <topology evidence="1">Multi-pass membrane protein</topology>
    </subcellularLocation>
</comment>
<dbReference type="PANTHER" id="PTHR48022:SF2">
    <property type="entry name" value="PLASTIDIC GLUCOSE TRANSPORTER 4"/>
    <property type="match status" value="1"/>
</dbReference>
<dbReference type="EMBL" id="WNKQ01000008">
    <property type="protein sequence ID" value="KAF5850006.1"/>
    <property type="molecule type" value="Genomic_DNA"/>
</dbReference>
<dbReference type="SUPFAM" id="SSF103473">
    <property type="entry name" value="MFS general substrate transporter"/>
    <property type="match status" value="1"/>
</dbReference>
<keyword evidence="3 6" id="KW-0812">Transmembrane</keyword>
<feature type="transmembrane region" description="Helical" evidence="6">
    <location>
        <begin position="297"/>
        <end position="319"/>
    </location>
</feature>
<dbReference type="PANTHER" id="PTHR48022">
    <property type="entry name" value="PLASTIDIC GLUCOSE TRANSPORTER 4"/>
    <property type="match status" value="1"/>
</dbReference>
<dbReference type="InterPro" id="IPR020846">
    <property type="entry name" value="MFS_dom"/>
</dbReference>
<feature type="transmembrane region" description="Helical" evidence="6">
    <location>
        <begin position="137"/>
        <end position="161"/>
    </location>
</feature>
<dbReference type="AlphaFoldDB" id="A0A8H6DVJ2"/>
<evidence type="ECO:0000256" key="4">
    <source>
        <dbReference type="ARBA" id="ARBA00022989"/>
    </source>
</evidence>
<dbReference type="InterPro" id="IPR050360">
    <property type="entry name" value="MFS_Sugar_Transporters"/>
</dbReference>